<evidence type="ECO:0000259" key="1">
    <source>
        <dbReference type="Pfam" id="PF13229"/>
    </source>
</evidence>
<organism evidence="2 3">
    <name type="scientific">Neisseria chenwenguii</name>
    <dbReference type="NCBI Taxonomy" id="1853278"/>
    <lineage>
        <taxon>Bacteria</taxon>
        <taxon>Pseudomonadati</taxon>
        <taxon>Pseudomonadota</taxon>
        <taxon>Betaproteobacteria</taxon>
        <taxon>Neisseriales</taxon>
        <taxon>Neisseriaceae</taxon>
        <taxon>Neisseria</taxon>
    </lineage>
</organism>
<dbReference type="InterPro" id="IPR006626">
    <property type="entry name" value="PbH1"/>
</dbReference>
<proteinExistence type="predicted"/>
<gene>
    <name evidence="2" type="ORF">BG910_00640</name>
</gene>
<sequence length="643" mass="69252">MHHTEKYGKYIDAADFGTDQSGKTDSLAAIKNALAAAHAENAAVYLGGKLYISDQIVINKSLNGVTALFGDGMGETEISFDKAQTGVFNSNSNEDDIRAFAGILVDGVNGVTVADLSVEYTNNDFYRKGQSYFGKVSGILVNDAGDTLISGVEVSGVNRAGVIFTSTETLTRDPRSVQGRTYKARLIRNEIDEDDANLPWGENNRIENSYLHNNRVAGALVSYQKNFTADGNTLSWNGHEADGGTGYGIATMAGSYNKGITFTNNYTDHNYRKGLDSHDGTDITIVGNVSNGDRLYGIAVYNRQFAMDKVKIADNTVIQDAAFRLINDDDLGTRYQGYSAIQLQTNTQRRDLHTDDAVYEITGNKISGLDVLNKAMQTYAIEFRNYEHSIDYTANITGNTITGEATRYLIAVLNDTSLNKVAGAGSGTINISGNTAEIGEILNGSVAVYVQESGMTDTLRGSVTVSDNNLTIGKSNGTVEAIQLIGNAETYTVTDNTLTLHGTMDKSIISILGRSGSENVSATVSDNTINSDVVNAKTLYKGWIETSKASFIAVDNTYNGKAVDVRSNVESDDLEAFQAAKAAADAKDPELTTVFDLEADSFNISSLFTAYDAAHINADTEHYEYAGLNDTFTINTEEHAAVI</sequence>
<name>A0A220S4D5_9NEIS</name>
<keyword evidence="3" id="KW-1185">Reference proteome</keyword>
<dbReference type="EMBL" id="CP022278">
    <property type="protein sequence ID" value="ASK28379.1"/>
    <property type="molecule type" value="Genomic_DNA"/>
</dbReference>
<evidence type="ECO:0000313" key="3">
    <source>
        <dbReference type="Proteomes" id="UP000198238"/>
    </source>
</evidence>
<dbReference type="InterPro" id="IPR012334">
    <property type="entry name" value="Pectin_lyas_fold"/>
</dbReference>
<dbReference type="Gene3D" id="2.160.20.10">
    <property type="entry name" value="Single-stranded right-handed beta-helix, Pectin lyase-like"/>
    <property type="match status" value="1"/>
</dbReference>
<dbReference type="SUPFAM" id="SSF51126">
    <property type="entry name" value="Pectin lyase-like"/>
    <property type="match status" value="1"/>
</dbReference>
<dbReference type="InterPro" id="IPR039448">
    <property type="entry name" value="Beta_helix"/>
</dbReference>
<feature type="domain" description="Right handed beta helix" evidence="1">
    <location>
        <begin position="137"/>
        <end position="319"/>
    </location>
</feature>
<dbReference type="SMART" id="SM00710">
    <property type="entry name" value="PbH1"/>
    <property type="match status" value="6"/>
</dbReference>
<protein>
    <submittedName>
        <fullName evidence="2">Glycoprotein X</fullName>
    </submittedName>
</protein>
<dbReference type="Proteomes" id="UP000198238">
    <property type="component" value="Chromosome"/>
</dbReference>
<evidence type="ECO:0000313" key="2">
    <source>
        <dbReference type="EMBL" id="ASK28379.1"/>
    </source>
</evidence>
<dbReference type="AlphaFoldDB" id="A0A220S4D5"/>
<dbReference type="InterPro" id="IPR011050">
    <property type="entry name" value="Pectin_lyase_fold/virulence"/>
</dbReference>
<dbReference type="Pfam" id="PF13229">
    <property type="entry name" value="Beta_helix"/>
    <property type="match status" value="1"/>
</dbReference>
<reference evidence="2 3" key="1">
    <citation type="submission" date="2017-06" db="EMBL/GenBank/DDBJ databases">
        <title>Neisseria chenwenguii sp. nov., isolated from the intestinal contents of Tibetan Plateau Pika in Yushu, Qinghai Province, China.</title>
        <authorList>
            <person name="Zhang G."/>
        </authorList>
    </citation>
    <scope>NUCLEOTIDE SEQUENCE [LARGE SCALE GENOMIC DNA]</scope>
    <source>
        <strain evidence="2 3">10023</strain>
    </source>
</reference>
<dbReference type="KEGG" id="nei:BG910_00640"/>
<accession>A0A220S4D5</accession>